<dbReference type="Proteomes" id="UP000608890">
    <property type="component" value="Unassembled WGS sequence"/>
</dbReference>
<gene>
    <name evidence="1" type="ORF">GCM10011608_59430</name>
</gene>
<name>A0A917U8H9_9ACTN</name>
<accession>A0A917U8H9</accession>
<protein>
    <submittedName>
        <fullName evidence="1">Uncharacterized protein</fullName>
    </submittedName>
</protein>
<reference evidence="1" key="2">
    <citation type="submission" date="2020-09" db="EMBL/GenBank/DDBJ databases">
        <authorList>
            <person name="Sun Q."/>
            <person name="Zhou Y."/>
        </authorList>
    </citation>
    <scope>NUCLEOTIDE SEQUENCE</scope>
    <source>
        <strain evidence="1">CGMCC 4.7312</strain>
    </source>
</reference>
<evidence type="ECO:0000313" key="2">
    <source>
        <dbReference type="Proteomes" id="UP000608890"/>
    </source>
</evidence>
<dbReference type="EMBL" id="BMNB01000050">
    <property type="protein sequence ID" value="GGM66281.1"/>
    <property type="molecule type" value="Genomic_DNA"/>
</dbReference>
<organism evidence="1 2">
    <name type="scientific">Micromonospora sonchi</name>
    <dbReference type="NCBI Taxonomy" id="1763543"/>
    <lineage>
        <taxon>Bacteria</taxon>
        <taxon>Bacillati</taxon>
        <taxon>Actinomycetota</taxon>
        <taxon>Actinomycetes</taxon>
        <taxon>Micromonosporales</taxon>
        <taxon>Micromonosporaceae</taxon>
        <taxon>Micromonospora</taxon>
    </lineage>
</organism>
<evidence type="ECO:0000313" key="1">
    <source>
        <dbReference type="EMBL" id="GGM66281.1"/>
    </source>
</evidence>
<keyword evidence="2" id="KW-1185">Reference proteome</keyword>
<sequence>MIVVHMFRIGDTADRADPTLLGQQLIDLCLPDPVPPPQVVFAESTVQPELALLALHVVARLAVTAVATPP</sequence>
<dbReference type="AlphaFoldDB" id="A0A917U8H9"/>
<proteinExistence type="predicted"/>
<comment type="caution">
    <text evidence="1">The sequence shown here is derived from an EMBL/GenBank/DDBJ whole genome shotgun (WGS) entry which is preliminary data.</text>
</comment>
<reference evidence="1" key="1">
    <citation type="journal article" date="2014" name="Int. J. Syst. Evol. Microbiol.">
        <title>Complete genome sequence of Corynebacterium casei LMG S-19264T (=DSM 44701T), isolated from a smear-ripened cheese.</title>
        <authorList>
            <consortium name="US DOE Joint Genome Institute (JGI-PGF)"/>
            <person name="Walter F."/>
            <person name="Albersmeier A."/>
            <person name="Kalinowski J."/>
            <person name="Ruckert C."/>
        </authorList>
    </citation>
    <scope>NUCLEOTIDE SEQUENCE</scope>
    <source>
        <strain evidence="1">CGMCC 4.7312</strain>
    </source>
</reference>